<accession>A0A0L0S398</accession>
<reference evidence="4" key="2">
    <citation type="submission" date="2009-11" db="EMBL/GenBank/DDBJ databases">
        <title>The Genome Sequence of Allomyces macrogynus strain ATCC 38327.</title>
        <authorList>
            <consortium name="The Broad Institute Genome Sequencing Platform"/>
            <person name="Russ C."/>
            <person name="Cuomo C."/>
            <person name="Shea T."/>
            <person name="Young S.K."/>
            <person name="Zeng Q."/>
            <person name="Koehrsen M."/>
            <person name="Haas B."/>
            <person name="Borodovsky M."/>
            <person name="Guigo R."/>
            <person name="Alvarado L."/>
            <person name="Berlin A."/>
            <person name="Borenstein D."/>
            <person name="Chen Z."/>
            <person name="Engels R."/>
            <person name="Freedman E."/>
            <person name="Gellesch M."/>
            <person name="Goldberg J."/>
            <person name="Griggs A."/>
            <person name="Gujja S."/>
            <person name="Heiman D."/>
            <person name="Hepburn T."/>
            <person name="Howarth C."/>
            <person name="Jen D."/>
            <person name="Larson L."/>
            <person name="Lewis B."/>
            <person name="Mehta T."/>
            <person name="Park D."/>
            <person name="Pearson M."/>
            <person name="Roberts A."/>
            <person name="Saif S."/>
            <person name="Shenoy N."/>
            <person name="Sisk P."/>
            <person name="Stolte C."/>
            <person name="Sykes S."/>
            <person name="Walk T."/>
            <person name="White J."/>
            <person name="Yandava C."/>
            <person name="Burger G."/>
            <person name="Gray M.W."/>
            <person name="Holland P.W.H."/>
            <person name="King N."/>
            <person name="Lang F.B.F."/>
            <person name="Roger A.J."/>
            <person name="Ruiz-Trillo I."/>
            <person name="Lander E."/>
            <person name="Nusbaum C."/>
        </authorList>
    </citation>
    <scope>NUCLEOTIDE SEQUENCE [LARGE SCALE GENOMIC DNA]</scope>
    <source>
        <strain evidence="4">ATCC 38327</strain>
    </source>
</reference>
<evidence type="ECO:0000313" key="3">
    <source>
        <dbReference type="EMBL" id="KNE56891.1"/>
    </source>
</evidence>
<dbReference type="PANTHER" id="PTHR47052:SF3">
    <property type="entry name" value="INGRESSION PROTEIN 1"/>
    <property type="match status" value="1"/>
</dbReference>
<dbReference type="CDD" id="cd00030">
    <property type="entry name" value="C2"/>
    <property type="match status" value="1"/>
</dbReference>
<dbReference type="SUPFAM" id="SSF49562">
    <property type="entry name" value="C2 domain (Calcium/lipid-binding domain, CaLB)"/>
    <property type="match status" value="1"/>
</dbReference>
<reference evidence="3 4" key="1">
    <citation type="submission" date="2009-11" db="EMBL/GenBank/DDBJ databases">
        <title>Annotation of Allomyces macrogynus ATCC 38327.</title>
        <authorList>
            <consortium name="The Broad Institute Genome Sequencing Platform"/>
            <person name="Russ C."/>
            <person name="Cuomo C."/>
            <person name="Burger G."/>
            <person name="Gray M.W."/>
            <person name="Holland P.W.H."/>
            <person name="King N."/>
            <person name="Lang F.B.F."/>
            <person name="Roger A.J."/>
            <person name="Ruiz-Trillo I."/>
            <person name="Young S.K."/>
            <person name="Zeng Q."/>
            <person name="Gargeya S."/>
            <person name="Fitzgerald M."/>
            <person name="Haas B."/>
            <person name="Abouelleil A."/>
            <person name="Alvarado L."/>
            <person name="Arachchi H.M."/>
            <person name="Berlin A."/>
            <person name="Chapman S.B."/>
            <person name="Gearin G."/>
            <person name="Goldberg J."/>
            <person name="Griggs A."/>
            <person name="Gujja S."/>
            <person name="Hansen M."/>
            <person name="Heiman D."/>
            <person name="Howarth C."/>
            <person name="Larimer J."/>
            <person name="Lui A."/>
            <person name="MacDonald P.J.P."/>
            <person name="McCowen C."/>
            <person name="Montmayeur A."/>
            <person name="Murphy C."/>
            <person name="Neiman D."/>
            <person name="Pearson M."/>
            <person name="Priest M."/>
            <person name="Roberts A."/>
            <person name="Saif S."/>
            <person name="Shea T."/>
            <person name="Sisk P."/>
            <person name="Stolte C."/>
            <person name="Sykes S."/>
            <person name="Wortman J."/>
            <person name="Nusbaum C."/>
            <person name="Birren B."/>
        </authorList>
    </citation>
    <scope>NUCLEOTIDE SEQUENCE [LARGE SCALE GENOMIC DNA]</scope>
    <source>
        <strain evidence="3 4">ATCC 38327</strain>
    </source>
</reference>
<dbReference type="OrthoDB" id="270970at2759"/>
<keyword evidence="4" id="KW-1185">Reference proteome</keyword>
<evidence type="ECO:0000256" key="1">
    <source>
        <dbReference type="SAM" id="MobiDB-lite"/>
    </source>
</evidence>
<organism evidence="3 4">
    <name type="scientific">Allomyces macrogynus (strain ATCC 38327)</name>
    <name type="common">Allomyces javanicus var. macrogynus</name>
    <dbReference type="NCBI Taxonomy" id="578462"/>
    <lineage>
        <taxon>Eukaryota</taxon>
        <taxon>Fungi</taxon>
        <taxon>Fungi incertae sedis</taxon>
        <taxon>Blastocladiomycota</taxon>
        <taxon>Blastocladiomycetes</taxon>
        <taxon>Blastocladiales</taxon>
        <taxon>Blastocladiaceae</taxon>
        <taxon>Allomyces</taxon>
    </lineage>
</organism>
<dbReference type="Pfam" id="PF00168">
    <property type="entry name" value="C2"/>
    <property type="match status" value="1"/>
</dbReference>
<name>A0A0L0S398_ALLM3</name>
<dbReference type="Gene3D" id="2.60.40.150">
    <property type="entry name" value="C2 domain"/>
    <property type="match status" value="1"/>
</dbReference>
<dbReference type="PROSITE" id="PS50004">
    <property type="entry name" value="C2"/>
    <property type="match status" value="1"/>
</dbReference>
<evidence type="ECO:0000313" key="4">
    <source>
        <dbReference type="Proteomes" id="UP000054350"/>
    </source>
</evidence>
<dbReference type="VEuPathDB" id="FungiDB:AMAG_02662"/>
<dbReference type="InterPro" id="IPR000008">
    <property type="entry name" value="C2_dom"/>
</dbReference>
<protein>
    <recommendedName>
        <fullName evidence="2">C2 domain-containing protein</fullName>
    </recommendedName>
</protein>
<sequence length="213" mass="22761">MSGYNYPHPLRDEQNSGPYATRGGERGSASPISSSTLGRDYQQASAGYGTGDVYGGSTSGRTDVPHSLGYGGASGTGREFPQSAGYSSQPSTEFQPMCVSYPAATTGTGGGIVSADRPLPPARTVMVDILEGRNLLNVELIGKVDPYCLLLVGSDKIKTRVHKDAGTNLTFNDTAELAVVTEVDEMLLEVWDYNHVRGDRMEKGAFWVMLEQV</sequence>
<dbReference type="InterPro" id="IPR035892">
    <property type="entry name" value="C2_domain_sf"/>
</dbReference>
<dbReference type="PANTHER" id="PTHR47052">
    <property type="entry name" value="CONSERVED SERINE PROLINE-RICH PROTEIN (AFU_ORTHOLOGUE AFUA_2G01790)"/>
    <property type="match status" value="1"/>
</dbReference>
<dbReference type="EMBL" id="GG745331">
    <property type="protein sequence ID" value="KNE56891.1"/>
    <property type="molecule type" value="Genomic_DNA"/>
</dbReference>
<dbReference type="Proteomes" id="UP000054350">
    <property type="component" value="Unassembled WGS sequence"/>
</dbReference>
<feature type="region of interest" description="Disordered" evidence="1">
    <location>
        <begin position="1"/>
        <end position="92"/>
    </location>
</feature>
<feature type="compositionally biased region" description="Gly residues" evidence="1">
    <location>
        <begin position="48"/>
        <end position="58"/>
    </location>
</feature>
<feature type="compositionally biased region" description="Polar residues" evidence="1">
    <location>
        <begin position="30"/>
        <end position="45"/>
    </location>
</feature>
<gene>
    <name evidence="3" type="ORF">AMAG_02662</name>
</gene>
<dbReference type="AlphaFoldDB" id="A0A0L0S398"/>
<proteinExistence type="predicted"/>
<feature type="domain" description="C2" evidence="2">
    <location>
        <begin position="105"/>
        <end position="213"/>
    </location>
</feature>
<evidence type="ECO:0000259" key="2">
    <source>
        <dbReference type="PROSITE" id="PS50004"/>
    </source>
</evidence>
<dbReference type="InterPro" id="IPR052981">
    <property type="entry name" value="Ingression_C2_domain"/>
</dbReference>